<keyword evidence="5" id="KW-0269">Exonuclease</keyword>
<dbReference type="AlphaFoldDB" id="A0A7D6ZDY2"/>
<protein>
    <submittedName>
        <fullName evidence="5">RecB family exonuclease</fullName>
    </submittedName>
</protein>
<dbReference type="InterPro" id="IPR038726">
    <property type="entry name" value="PDDEXK_AddAB-type"/>
</dbReference>
<evidence type="ECO:0000256" key="1">
    <source>
        <dbReference type="ARBA" id="ARBA00022763"/>
    </source>
</evidence>
<dbReference type="GO" id="GO:0006281">
    <property type="term" value="P:DNA repair"/>
    <property type="evidence" value="ECO:0007669"/>
    <property type="project" value="UniProtKB-KW"/>
</dbReference>
<reference evidence="5 6" key="1">
    <citation type="submission" date="2020-07" db="EMBL/GenBank/DDBJ databases">
        <authorList>
            <person name="Zhuang K."/>
            <person name="Ran Y."/>
        </authorList>
    </citation>
    <scope>NUCLEOTIDE SEQUENCE [LARGE SCALE GENOMIC DNA]</scope>
    <source>
        <strain evidence="5 6">WCH-YHL-001</strain>
    </source>
</reference>
<keyword evidence="5" id="KW-0540">Nuclease</keyword>
<dbReference type="GO" id="GO:0004386">
    <property type="term" value="F:helicase activity"/>
    <property type="evidence" value="ECO:0007669"/>
    <property type="project" value="UniProtKB-KW"/>
</dbReference>
<dbReference type="InterPro" id="IPR011335">
    <property type="entry name" value="Restrct_endonuc-II-like"/>
</dbReference>
<feature type="domain" description="PD-(D/E)XK endonuclease-like" evidence="4">
    <location>
        <begin position="21"/>
        <end position="264"/>
    </location>
</feature>
<dbReference type="KEGG" id="nhu:H0264_20595"/>
<dbReference type="InterPro" id="IPR011604">
    <property type="entry name" value="PDDEXK-like_dom_sf"/>
</dbReference>
<dbReference type="SUPFAM" id="SSF52980">
    <property type="entry name" value="Restriction endonuclease-like"/>
    <property type="match status" value="1"/>
</dbReference>
<dbReference type="EMBL" id="CP059399">
    <property type="protein sequence ID" value="QLY27847.1"/>
    <property type="molecule type" value="Genomic_DNA"/>
</dbReference>
<dbReference type="Gene3D" id="3.90.320.10">
    <property type="match status" value="1"/>
</dbReference>
<keyword evidence="2" id="KW-0347">Helicase</keyword>
<organism evidence="5 6">
    <name type="scientific">Nocardia huaxiensis</name>
    <dbReference type="NCBI Taxonomy" id="2755382"/>
    <lineage>
        <taxon>Bacteria</taxon>
        <taxon>Bacillati</taxon>
        <taxon>Actinomycetota</taxon>
        <taxon>Actinomycetes</taxon>
        <taxon>Mycobacteriales</taxon>
        <taxon>Nocardiaceae</taxon>
        <taxon>Nocardia</taxon>
    </lineage>
</organism>
<accession>A0A7D6ZDY2</accession>
<evidence type="ECO:0000313" key="6">
    <source>
        <dbReference type="Proteomes" id="UP000515512"/>
    </source>
</evidence>
<evidence type="ECO:0000313" key="5">
    <source>
        <dbReference type="EMBL" id="QLY27847.1"/>
    </source>
</evidence>
<dbReference type="RefSeq" id="WP_181579055.1">
    <property type="nucleotide sequence ID" value="NZ_CP059399.1"/>
</dbReference>
<keyword evidence="6" id="KW-1185">Reference proteome</keyword>
<name>A0A7D6ZDY2_9NOCA</name>
<evidence type="ECO:0000259" key="4">
    <source>
        <dbReference type="Pfam" id="PF12705"/>
    </source>
</evidence>
<evidence type="ECO:0000256" key="2">
    <source>
        <dbReference type="ARBA" id="ARBA00022806"/>
    </source>
</evidence>
<sequence>MSVPAFTAPESAGTAPRKLALSPSRAIDFKQCPLKYRLRAIDRIPEPPSRMAVRGTLVHAVLEDLFGLPASERDLDRAATLIAPAWVRLSAARPELADLIAVDELEAFFAEARGLVQVYFGLEDPSAFDPQSCEEFIEAELPDGVPLRGFVDRIDRSPAGDLHVIDYKTGRAPGPDYETRALFQLKFYALVLMYKLGAPPAQLRLLYLTGGETLTYEPDAEELRRFERIVSALWEAISTAAVTGDFPPSRSWMCQFCDFKALCPEFGGTPPPYPSDGADRAVQLSLVTEHP</sequence>
<keyword evidence="2" id="KW-0067">ATP-binding</keyword>
<evidence type="ECO:0000256" key="3">
    <source>
        <dbReference type="ARBA" id="ARBA00023204"/>
    </source>
</evidence>
<dbReference type="Proteomes" id="UP000515512">
    <property type="component" value="Chromosome"/>
</dbReference>
<keyword evidence="1" id="KW-0227">DNA damage</keyword>
<dbReference type="Pfam" id="PF12705">
    <property type="entry name" value="PDDEXK_1"/>
    <property type="match status" value="1"/>
</dbReference>
<keyword evidence="2" id="KW-0547">Nucleotide-binding</keyword>
<gene>
    <name evidence="5" type="ORF">H0264_20595</name>
</gene>
<keyword evidence="5" id="KW-0378">Hydrolase</keyword>
<proteinExistence type="predicted"/>
<dbReference type="GO" id="GO:0004527">
    <property type="term" value="F:exonuclease activity"/>
    <property type="evidence" value="ECO:0007669"/>
    <property type="project" value="UniProtKB-KW"/>
</dbReference>
<keyword evidence="3" id="KW-0234">DNA repair</keyword>